<dbReference type="Pfam" id="PF14223">
    <property type="entry name" value="Retrotran_gag_2"/>
    <property type="match status" value="1"/>
</dbReference>
<dbReference type="GO" id="GO:0015074">
    <property type="term" value="P:DNA integration"/>
    <property type="evidence" value="ECO:0007669"/>
    <property type="project" value="InterPro"/>
</dbReference>
<dbReference type="CDD" id="cd09272">
    <property type="entry name" value="RNase_HI_RT_Ty1"/>
    <property type="match status" value="1"/>
</dbReference>
<proteinExistence type="predicted"/>
<feature type="compositionally biased region" description="Low complexity" evidence="2">
    <location>
        <begin position="708"/>
        <end position="717"/>
    </location>
</feature>
<dbReference type="GO" id="GO:0003676">
    <property type="term" value="F:nucleic acid binding"/>
    <property type="evidence" value="ECO:0007669"/>
    <property type="project" value="InterPro"/>
</dbReference>
<dbReference type="PROSITE" id="PS50994">
    <property type="entry name" value="INTEGRASE"/>
    <property type="match status" value="1"/>
</dbReference>
<dbReference type="OMA" id="CAINKTH"/>
<evidence type="ECO:0000256" key="1">
    <source>
        <dbReference type="ARBA" id="ARBA00022750"/>
    </source>
</evidence>
<feature type="region of interest" description="Disordered" evidence="2">
    <location>
        <begin position="707"/>
        <end position="851"/>
    </location>
</feature>
<dbReference type="InterPro" id="IPR043502">
    <property type="entry name" value="DNA/RNA_pol_sf"/>
</dbReference>
<dbReference type="InterPro" id="IPR057670">
    <property type="entry name" value="SH3_retrovirus"/>
</dbReference>
<dbReference type="Pfam" id="PF00665">
    <property type="entry name" value="rve"/>
    <property type="match status" value="1"/>
</dbReference>
<dbReference type="GO" id="GO:0004190">
    <property type="term" value="F:aspartic-type endopeptidase activity"/>
    <property type="evidence" value="ECO:0007669"/>
    <property type="project" value="UniProtKB-KW"/>
</dbReference>
<dbReference type="Pfam" id="PF22936">
    <property type="entry name" value="Pol_BBD"/>
    <property type="match status" value="1"/>
</dbReference>
<dbReference type="SUPFAM" id="SSF56672">
    <property type="entry name" value="DNA/RNA polymerases"/>
    <property type="match status" value="1"/>
</dbReference>
<dbReference type="PANTHER" id="PTHR11439">
    <property type="entry name" value="GAG-POL-RELATED RETROTRANSPOSON"/>
    <property type="match status" value="1"/>
</dbReference>
<dbReference type="InterPro" id="IPR013103">
    <property type="entry name" value="RVT_2"/>
</dbReference>
<name>M4DGX0_BRACM</name>
<dbReference type="PANTHER" id="PTHR11439:SF467">
    <property type="entry name" value="INTEGRASE CATALYTIC DOMAIN-CONTAINING PROTEIN"/>
    <property type="match status" value="1"/>
</dbReference>
<feature type="compositionally biased region" description="Polar residues" evidence="2">
    <location>
        <begin position="842"/>
        <end position="851"/>
    </location>
</feature>
<evidence type="ECO:0000256" key="2">
    <source>
        <dbReference type="SAM" id="MobiDB-lite"/>
    </source>
</evidence>
<organism evidence="4 5">
    <name type="scientific">Brassica campestris</name>
    <name type="common">Field mustard</name>
    <dbReference type="NCBI Taxonomy" id="3711"/>
    <lineage>
        <taxon>Eukaryota</taxon>
        <taxon>Viridiplantae</taxon>
        <taxon>Streptophyta</taxon>
        <taxon>Embryophyta</taxon>
        <taxon>Tracheophyta</taxon>
        <taxon>Spermatophyta</taxon>
        <taxon>Magnoliopsida</taxon>
        <taxon>eudicotyledons</taxon>
        <taxon>Gunneridae</taxon>
        <taxon>Pentapetalae</taxon>
        <taxon>rosids</taxon>
        <taxon>malvids</taxon>
        <taxon>Brassicales</taxon>
        <taxon>Brassicaceae</taxon>
        <taxon>Brassiceae</taxon>
        <taxon>Brassica</taxon>
    </lineage>
</organism>
<dbReference type="Gramene" id="Bra015746.1">
    <property type="protein sequence ID" value="Bra015746.1-P"/>
    <property type="gene ID" value="Bra015746"/>
</dbReference>
<feature type="compositionally biased region" description="Pro residues" evidence="2">
    <location>
        <begin position="732"/>
        <end position="746"/>
    </location>
</feature>
<feature type="compositionally biased region" description="Polar residues" evidence="2">
    <location>
        <begin position="205"/>
        <end position="218"/>
    </location>
</feature>
<keyword evidence="1" id="KW-0378">Hydrolase</keyword>
<feature type="domain" description="Integrase catalytic" evidence="3">
    <location>
        <begin position="471"/>
        <end position="634"/>
    </location>
</feature>
<evidence type="ECO:0000313" key="5">
    <source>
        <dbReference type="Proteomes" id="UP000011750"/>
    </source>
</evidence>
<dbReference type="Proteomes" id="UP000011750">
    <property type="component" value="Chromosome A07"/>
</dbReference>
<keyword evidence="1" id="KW-0064">Aspartyl protease</keyword>
<dbReference type="InParanoid" id="M4DGX0"/>
<feature type="region of interest" description="Disordered" evidence="2">
    <location>
        <begin position="198"/>
        <end position="218"/>
    </location>
</feature>
<evidence type="ECO:0000259" key="3">
    <source>
        <dbReference type="PROSITE" id="PS50994"/>
    </source>
</evidence>
<reference evidence="4 5" key="1">
    <citation type="journal article" date="2011" name="Nat. Genet.">
        <title>The genome of the mesopolyploid crop species Brassica rapa.</title>
        <authorList>
            <consortium name="Brassica rapa Genome Sequencing Project Consortium"/>
            <person name="Wang X."/>
            <person name="Wang H."/>
            <person name="Wang J."/>
            <person name="Sun R."/>
            <person name="Wu J."/>
            <person name="Liu S."/>
            <person name="Bai Y."/>
            <person name="Mun J.H."/>
            <person name="Bancroft I."/>
            <person name="Cheng F."/>
            <person name="Huang S."/>
            <person name="Li X."/>
            <person name="Hua W."/>
            <person name="Wang J."/>
            <person name="Wang X."/>
            <person name="Freeling M."/>
            <person name="Pires J.C."/>
            <person name="Paterson A.H."/>
            <person name="Chalhoub B."/>
            <person name="Wang B."/>
            <person name="Hayward A."/>
            <person name="Sharpe A.G."/>
            <person name="Park B.S."/>
            <person name="Weisshaar B."/>
            <person name="Liu B."/>
            <person name="Li B."/>
            <person name="Liu B."/>
            <person name="Tong C."/>
            <person name="Song C."/>
            <person name="Duran C."/>
            <person name="Peng C."/>
            <person name="Geng C."/>
            <person name="Koh C."/>
            <person name="Lin C."/>
            <person name="Edwards D."/>
            <person name="Mu D."/>
            <person name="Shen D."/>
            <person name="Soumpourou E."/>
            <person name="Li F."/>
            <person name="Fraser F."/>
            <person name="Conant G."/>
            <person name="Lassalle G."/>
            <person name="King G.J."/>
            <person name="Bonnema G."/>
            <person name="Tang H."/>
            <person name="Wang H."/>
            <person name="Belcram H."/>
            <person name="Zhou H."/>
            <person name="Hirakawa H."/>
            <person name="Abe H."/>
            <person name="Guo H."/>
            <person name="Wang H."/>
            <person name="Jin H."/>
            <person name="Parkin I.A."/>
            <person name="Batley J."/>
            <person name="Kim J.S."/>
            <person name="Just J."/>
            <person name="Li J."/>
            <person name="Xu J."/>
            <person name="Deng J."/>
            <person name="Kim J.A."/>
            <person name="Li J."/>
            <person name="Yu J."/>
            <person name="Meng J."/>
            <person name="Wang J."/>
            <person name="Min J."/>
            <person name="Poulain J."/>
            <person name="Wang J."/>
            <person name="Hatakeyama K."/>
            <person name="Wu K."/>
            <person name="Wang L."/>
            <person name="Fang L."/>
            <person name="Trick M."/>
            <person name="Links M.G."/>
            <person name="Zhao M."/>
            <person name="Jin M."/>
            <person name="Ramchiary N."/>
            <person name="Drou N."/>
            <person name="Berkman P.J."/>
            <person name="Cai Q."/>
            <person name="Huang Q."/>
            <person name="Li R."/>
            <person name="Tabata S."/>
            <person name="Cheng S."/>
            <person name="Zhang S."/>
            <person name="Zhang S."/>
            <person name="Huang S."/>
            <person name="Sato S."/>
            <person name="Sun S."/>
            <person name="Kwon S.J."/>
            <person name="Choi S.R."/>
            <person name="Lee T.H."/>
            <person name="Fan W."/>
            <person name="Zhao X."/>
            <person name="Tan X."/>
            <person name="Xu X."/>
            <person name="Wang Y."/>
            <person name="Qiu Y."/>
            <person name="Yin Y."/>
            <person name="Li Y."/>
            <person name="Du Y."/>
            <person name="Liao Y."/>
            <person name="Lim Y."/>
            <person name="Narusaka Y."/>
            <person name="Wang Y."/>
            <person name="Wang Z."/>
            <person name="Li Z."/>
            <person name="Wang Z."/>
            <person name="Xiong Z."/>
            <person name="Zhang Z."/>
        </authorList>
    </citation>
    <scope>NUCLEOTIDE SEQUENCE [LARGE SCALE GENOMIC DNA]</scope>
    <source>
        <strain evidence="4 5">cv. Chiifu-401-42</strain>
    </source>
</reference>
<dbReference type="Pfam" id="PF07727">
    <property type="entry name" value="RVT_2"/>
    <property type="match status" value="1"/>
</dbReference>
<dbReference type="InterPro" id="IPR025724">
    <property type="entry name" value="GAG-pre-integrase_dom"/>
</dbReference>
<accession>M4DGX0</accession>
<evidence type="ECO:0000313" key="4">
    <source>
        <dbReference type="EnsemblPlants" id="Bra015746.1-P"/>
    </source>
</evidence>
<dbReference type="InterPro" id="IPR012337">
    <property type="entry name" value="RNaseH-like_sf"/>
</dbReference>
<feature type="compositionally biased region" description="Low complexity" evidence="2">
    <location>
        <begin position="778"/>
        <end position="812"/>
    </location>
</feature>
<sequence length="1361" mass="152364">MTWNLQVHALLDGYNLAGHLDDSTPAPEQTITTDDVISVNPAFTKWHRQDRLIYSALIGTLSPSIQAMVTNTKTAQDVWKALSTTYATPSRGHIQQLRLQLKQYAKGDKTIDDYMRGLTTRFDQLALLGKPLDHEDKIEYIVDGLPDEYKTVTDQVEGRDISPSIIEIHEKLINKEAKLLAIAATSSSAAPVSAHMATSRPKAQHYNQPRGSQQNWNNYRPKQDVRPSKGYQGKCQICSVFGHSARTCPQLMQQNSNGYTSPFRPWQPRANMALTSPHLNNAWLMGSGATHHVTSALHNMTVHAPYQGDDAVMIGDGSGLPITHTGSLSFPSNTRALKLNHVLCVPDIKKNLISVYRLCNTNKVSVEFFPAHFQVKDLSSGIPLIQGKTKDELYEWPTLPSTLQSFFATTNTKTTMSEWHFRLGHPAFSILQSVISKFSLPFTKSVTENSICSDCAINKTHKLPFFQNTITSNRPLQYIYTDLWSSPITSVDGYKYYLVLVDHFSRYTWLFPIKLKSHVLDTFKKFKALVENHFTTKIGTLYSDNGGEFIALRTLLAEAGISHLTSPPHTPEHNGISERKHRHVVETGMTLLTHSGMPKPYWTYAFATATYLINRLPTPVINMETPFNKLFATQPNYSKLRVFGCLCFPWLRPYTKHKLEDRSTPCVFLGYSTTQSAYLCLQPNTGRIYISRHVRFDETQFPYHKLKTPIQTQTSEPTTPPTYPPVTTIPFSPNPPQPTPPIPPLVLSPTGSSSSDSHLQVQESSTDLETTPPSDGGTLAVTTSSDSASTAPTSQQENDAQPQTSSSSSSSAPAPPPTNEHSMTTRRKNHIVKPNPKYNYSAALSTSVPDEPRTLTQALSDKRWRGSMSTEIDAFVRNGTYDLVPRQPHYNVVGCRWLHKNKFHSNGSHRCCKSRLVAKGYKQQFGQDYTETFSPVIKSTTLRLVLDIAVSNSWSIQQLDVNNAFLQGTLTEEVYMDQPPGFIDQDNPTHVCRLKKAVYGLKQAPRAWYNELRDFLLSLGFANSLADTSLFVLKRKQGFVYLLIYVDDILVTGNSKDDIRTILTLLADRFSVKDAEDLNYFLGIEAHRTSHGLHLSQRKYILDLLHKHDMINAKPVSTPMASSTKLTLKTGTPLTNPTKYRQLIGGLQYLQFTRLDIAFAVNRLSQFMHCPTEDHWQAAKRVLRYLAGTPTHGVYYSANNKLLLQAYSDADWAGDADDYVSTNSYIVYLGKHPISWSSKKQNGVARSSTEAEYRAVANAAAELAWICNVLTDLGVQVPTAPFLYCDNIGATFLCANPVFHSRMKHIALDYHFVRGQVQQGALRVSHVNTRDQLADALTKPLPRARFLELRDKIGVASAPPS</sequence>
<dbReference type="FunCoup" id="M4DGX0">
    <property type="interactions" value="3"/>
</dbReference>
<dbReference type="HOGENOM" id="CLU_001650_5_0_1"/>
<keyword evidence="1" id="KW-0645">Protease</keyword>
<dbReference type="Pfam" id="PF13976">
    <property type="entry name" value="gag_pre-integrs"/>
    <property type="match status" value="1"/>
</dbReference>
<dbReference type="eggNOG" id="KOG0017">
    <property type="taxonomic scope" value="Eukaryota"/>
</dbReference>
<keyword evidence="5" id="KW-1185">Reference proteome</keyword>
<dbReference type="InterPro" id="IPR001584">
    <property type="entry name" value="Integrase_cat-core"/>
</dbReference>
<dbReference type="STRING" id="51351.M4DGX0"/>
<dbReference type="InterPro" id="IPR054722">
    <property type="entry name" value="PolX-like_BBD"/>
</dbReference>
<dbReference type="Pfam" id="PF25597">
    <property type="entry name" value="SH3_retrovirus"/>
    <property type="match status" value="1"/>
</dbReference>
<feature type="compositionally biased region" description="Polar residues" evidence="2">
    <location>
        <begin position="751"/>
        <end position="773"/>
    </location>
</feature>
<dbReference type="Gene3D" id="3.30.420.10">
    <property type="entry name" value="Ribonuclease H-like superfamily/Ribonuclease H"/>
    <property type="match status" value="1"/>
</dbReference>
<dbReference type="EnsemblPlants" id="Bra015746.1">
    <property type="protein sequence ID" value="Bra015746.1-P"/>
    <property type="gene ID" value="Bra015746"/>
</dbReference>
<dbReference type="InterPro" id="IPR036397">
    <property type="entry name" value="RNaseH_sf"/>
</dbReference>
<protein>
    <recommendedName>
        <fullName evidence="3">Integrase catalytic domain-containing protein</fullName>
    </recommendedName>
</protein>
<dbReference type="SUPFAM" id="SSF53098">
    <property type="entry name" value="Ribonuclease H-like"/>
    <property type="match status" value="1"/>
</dbReference>
<reference evidence="4 5" key="2">
    <citation type="journal article" date="2018" name="Hortic Res">
        <title>Improved Brassica rapa reference genome by single-molecule sequencing and chromosome conformation capture technologies.</title>
        <authorList>
            <person name="Zhang L."/>
            <person name="Cai X."/>
            <person name="Wu J."/>
            <person name="Liu M."/>
            <person name="Grob S."/>
            <person name="Cheng F."/>
            <person name="Liang J."/>
            <person name="Cai C."/>
            <person name="Liu Z."/>
            <person name="Liu B."/>
            <person name="Wang F."/>
            <person name="Li S."/>
            <person name="Liu F."/>
            <person name="Li X."/>
            <person name="Cheng L."/>
            <person name="Yang W."/>
            <person name="Li M.H."/>
            <person name="Grossniklaus U."/>
            <person name="Zheng H."/>
            <person name="Wang X."/>
        </authorList>
    </citation>
    <scope>NUCLEOTIDE SEQUENCE [LARGE SCALE GENOMIC DNA]</scope>
    <source>
        <strain evidence="4 5">cv. Chiifu-401-42</strain>
    </source>
</reference>
<reference evidence="4" key="3">
    <citation type="submission" date="2023-03" db="UniProtKB">
        <authorList>
            <consortium name="EnsemblPlants"/>
        </authorList>
    </citation>
    <scope>IDENTIFICATION</scope>
    <source>
        <strain evidence="4">cv. Chiifu-401-42</strain>
    </source>
</reference>